<evidence type="ECO:0000313" key="4">
    <source>
        <dbReference type="EMBL" id="MBY8337906.1"/>
    </source>
</evidence>
<feature type="domain" description="Response regulatory" evidence="2">
    <location>
        <begin position="5"/>
        <end position="123"/>
    </location>
</feature>
<dbReference type="SUPFAM" id="SSF52172">
    <property type="entry name" value="CheY-like"/>
    <property type="match status" value="1"/>
</dbReference>
<feature type="domain" description="EAL" evidence="3">
    <location>
        <begin position="133"/>
        <end position="386"/>
    </location>
</feature>
<keyword evidence="1" id="KW-0597">Phosphoprotein</keyword>
<dbReference type="EMBL" id="JAHWXP010000003">
    <property type="protein sequence ID" value="MBY8337906.1"/>
    <property type="molecule type" value="Genomic_DNA"/>
</dbReference>
<dbReference type="Pfam" id="PF00072">
    <property type="entry name" value="Response_reg"/>
    <property type="match status" value="1"/>
</dbReference>
<protein>
    <submittedName>
        <fullName evidence="4">EAL domain-containing response regulator</fullName>
    </submittedName>
</protein>
<dbReference type="Pfam" id="PF00563">
    <property type="entry name" value="EAL"/>
    <property type="match status" value="1"/>
</dbReference>
<dbReference type="InterPro" id="IPR001633">
    <property type="entry name" value="EAL_dom"/>
</dbReference>
<dbReference type="InterPro" id="IPR050706">
    <property type="entry name" value="Cyclic-di-GMP_PDE-like"/>
</dbReference>
<keyword evidence="5" id="KW-1185">Reference proteome</keyword>
<dbReference type="PANTHER" id="PTHR33121:SF79">
    <property type="entry name" value="CYCLIC DI-GMP PHOSPHODIESTERASE PDED-RELATED"/>
    <property type="match status" value="1"/>
</dbReference>
<dbReference type="PANTHER" id="PTHR33121">
    <property type="entry name" value="CYCLIC DI-GMP PHOSPHODIESTERASE PDEF"/>
    <property type="match status" value="1"/>
</dbReference>
<organism evidence="4 5">
    <name type="scientific">Alteriqipengyuania abyssalis</name>
    <dbReference type="NCBI Taxonomy" id="2860200"/>
    <lineage>
        <taxon>Bacteria</taxon>
        <taxon>Pseudomonadati</taxon>
        <taxon>Pseudomonadota</taxon>
        <taxon>Alphaproteobacteria</taxon>
        <taxon>Sphingomonadales</taxon>
        <taxon>Erythrobacteraceae</taxon>
        <taxon>Alteriqipengyuania</taxon>
    </lineage>
</organism>
<evidence type="ECO:0000256" key="1">
    <source>
        <dbReference type="PROSITE-ProRule" id="PRU00169"/>
    </source>
</evidence>
<dbReference type="SMART" id="SM00052">
    <property type="entry name" value="EAL"/>
    <property type="match status" value="1"/>
</dbReference>
<feature type="modified residue" description="4-aspartylphosphate" evidence="1">
    <location>
        <position position="53"/>
    </location>
</feature>
<dbReference type="RefSeq" id="WP_222825393.1">
    <property type="nucleotide sequence ID" value="NZ_JAHWXP010000003.1"/>
</dbReference>
<dbReference type="InterPro" id="IPR001789">
    <property type="entry name" value="Sig_transdc_resp-reg_receiver"/>
</dbReference>
<comment type="caution">
    <text evidence="4">The sequence shown here is derived from an EMBL/GenBank/DDBJ whole genome shotgun (WGS) entry which is preliminary data.</text>
</comment>
<dbReference type="PROSITE" id="PS50110">
    <property type="entry name" value="RESPONSE_REGULATORY"/>
    <property type="match status" value="1"/>
</dbReference>
<dbReference type="Proteomes" id="UP000759298">
    <property type="component" value="Unassembled WGS sequence"/>
</dbReference>
<dbReference type="CDD" id="cd01948">
    <property type="entry name" value="EAL"/>
    <property type="match status" value="1"/>
</dbReference>
<evidence type="ECO:0000259" key="3">
    <source>
        <dbReference type="PROSITE" id="PS50883"/>
    </source>
</evidence>
<evidence type="ECO:0000259" key="2">
    <source>
        <dbReference type="PROSITE" id="PS50110"/>
    </source>
</evidence>
<evidence type="ECO:0000313" key="5">
    <source>
        <dbReference type="Proteomes" id="UP000759298"/>
    </source>
</evidence>
<dbReference type="Gene3D" id="3.20.20.450">
    <property type="entry name" value="EAL domain"/>
    <property type="match status" value="1"/>
</dbReference>
<gene>
    <name evidence="4" type="ORF">KYN89_12720</name>
</gene>
<proteinExistence type="predicted"/>
<name>A0ABS7PFR2_9SPHN</name>
<dbReference type="PROSITE" id="PS50883">
    <property type="entry name" value="EAL"/>
    <property type="match status" value="1"/>
</dbReference>
<dbReference type="InterPro" id="IPR035919">
    <property type="entry name" value="EAL_sf"/>
</dbReference>
<sequence>MPRPSLHIIDDDEEACAEIASALRASGYDCSWATSAERMTGPGDRDPDILLLDLSLPGMDGFQVIKRLAGEGRRSHVIVASGQEHRIIQAAVRYARDVGLSILGALEKPYSIHSLLALAEKGASPVRSTPDDQAALIDKLLGSDAIGQQARTVFQSKRRLSDGSIVGYEALLRLSADGVAINPEAIFDARIEMAHQIALTRKVLDDALQFLSSLRDAGTHTTVSVNCTPAILCTGDLPEIVFEALERWQMPAGTLMIEITENAAIESFHEVASAACRLAMRDCGISIDDFGRGTTSLERLFDLPLTELKIDKEIFWKCFDGYEPSGLLKEVVHYCEERGITSTVEGIETVAHFDFATSLGAQCGQGYLWDWPSPAVVLSGPQANVSLGG</sequence>
<dbReference type="InterPro" id="IPR011006">
    <property type="entry name" value="CheY-like_superfamily"/>
</dbReference>
<dbReference type="SMART" id="SM00448">
    <property type="entry name" value="REC"/>
    <property type="match status" value="1"/>
</dbReference>
<accession>A0ABS7PFR2</accession>
<dbReference type="SUPFAM" id="SSF141868">
    <property type="entry name" value="EAL domain-like"/>
    <property type="match status" value="1"/>
</dbReference>
<dbReference type="Gene3D" id="3.40.50.2300">
    <property type="match status" value="1"/>
</dbReference>
<reference evidence="4 5" key="1">
    <citation type="submission" date="2021-07" db="EMBL/GenBank/DDBJ databases">
        <title>Alteriqipengyuania abyssalis NZ-12B nov, sp.nov isolated from deep sea sponge in pacific ocean.</title>
        <authorList>
            <person name="Tareen S."/>
            <person name="Wink J."/>
        </authorList>
    </citation>
    <scope>NUCLEOTIDE SEQUENCE [LARGE SCALE GENOMIC DNA]</scope>
    <source>
        <strain evidence="4 5">NZ-12B</strain>
    </source>
</reference>